<dbReference type="EMBL" id="MHBZ01000018">
    <property type="protein sequence ID" value="OGY11422.1"/>
    <property type="molecule type" value="Genomic_DNA"/>
</dbReference>
<accession>A0A1G1V897</accession>
<dbReference type="STRING" id="1797516.A3D26_00035"/>
<dbReference type="AlphaFoldDB" id="A0A1G1V897"/>
<proteinExistence type="predicted"/>
<organism evidence="2 3">
    <name type="scientific">Candidatus Blackburnbacteria bacterium RIFCSPHIGHO2_02_FULL_44_20</name>
    <dbReference type="NCBI Taxonomy" id="1797516"/>
    <lineage>
        <taxon>Bacteria</taxon>
        <taxon>Candidatus Blackburniibacteriota</taxon>
    </lineage>
</organism>
<name>A0A1G1V897_9BACT</name>
<evidence type="ECO:0000313" key="3">
    <source>
        <dbReference type="Proteomes" id="UP000178319"/>
    </source>
</evidence>
<sequence>MTLTETAYHARQTIKFGAIFIVAAIALRFLWVGGFALYRTVFPPAPPPPEVKFNKLPALVFEPRSTTNQLTYNLEVPGGLPTMPIQANVFFMPTPQASFLNLDESNRLAKALGFNSAGLPLSEVIYRFDHTEIPASLDVNIVNKTVSLSYNLALDSALLSAKPRSNQEAISAARSFLSRGSLLVTDLELGRQELEFLKSSPEALTRVTSLSDANFVRVNFLRKNYDDLPVITSRIDRGTVWLLVTGESSGPKQVIAGEYHYFPVDEEQKSTYPIKTSTEAFEELKAGRGLTISPPSSGNAATIRRIYLGYYDSGKPQQYLQPVFVFDGDREFRAIVPAVTSQYYGN</sequence>
<evidence type="ECO:0000313" key="2">
    <source>
        <dbReference type="EMBL" id="OGY11422.1"/>
    </source>
</evidence>
<keyword evidence="1" id="KW-0812">Transmembrane</keyword>
<comment type="caution">
    <text evidence="2">The sequence shown here is derived from an EMBL/GenBank/DDBJ whole genome shotgun (WGS) entry which is preliminary data.</text>
</comment>
<reference evidence="2 3" key="1">
    <citation type="journal article" date="2016" name="Nat. Commun.">
        <title>Thousands of microbial genomes shed light on interconnected biogeochemical processes in an aquifer system.</title>
        <authorList>
            <person name="Anantharaman K."/>
            <person name="Brown C.T."/>
            <person name="Hug L.A."/>
            <person name="Sharon I."/>
            <person name="Castelle C.J."/>
            <person name="Probst A.J."/>
            <person name="Thomas B.C."/>
            <person name="Singh A."/>
            <person name="Wilkins M.J."/>
            <person name="Karaoz U."/>
            <person name="Brodie E.L."/>
            <person name="Williams K.H."/>
            <person name="Hubbard S.S."/>
            <person name="Banfield J.F."/>
        </authorList>
    </citation>
    <scope>NUCLEOTIDE SEQUENCE [LARGE SCALE GENOMIC DNA]</scope>
</reference>
<evidence type="ECO:0000256" key="1">
    <source>
        <dbReference type="SAM" id="Phobius"/>
    </source>
</evidence>
<dbReference type="Proteomes" id="UP000178319">
    <property type="component" value="Unassembled WGS sequence"/>
</dbReference>
<protein>
    <submittedName>
        <fullName evidence="2">Uncharacterized protein</fullName>
    </submittedName>
</protein>
<gene>
    <name evidence="2" type="ORF">A3D26_00035</name>
</gene>
<keyword evidence="1" id="KW-1133">Transmembrane helix</keyword>
<feature type="transmembrane region" description="Helical" evidence="1">
    <location>
        <begin position="16"/>
        <end position="38"/>
    </location>
</feature>
<keyword evidence="1" id="KW-0472">Membrane</keyword>